<evidence type="ECO:0000313" key="1">
    <source>
        <dbReference type="EMBL" id="GFR96349.1"/>
    </source>
</evidence>
<evidence type="ECO:0000313" key="2">
    <source>
        <dbReference type="Proteomes" id="UP000762676"/>
    </source>
</evidence>
<dbReference type="AlphaFoldDB" id="A0AAV4HF46"/>
<reference evidence="1 2" key="1">
    <citation type="journal article" date="2021" name="Elife">
        <title>Chloroplast acquisition without the gene transfer in kleptoplastic sea slugs, Plakobranchus ocellatus.</title>
        <authorList>
            <person name="Maeda T."/>
            <person name="Takahashi S."/>
            <person name="Yoshida T."/>
            <person name="Shimamura S."/>
            <person name="Takaki Y."/>
            <person name="Nagai Y."/>
            <person name="Toyoda A."/>
            <person name="Suzuki Y."/>
            <person name="Arimoto A."/>
            <person name="Ishii H."/>
            <person name="Satoh N."/>
            <person name="Nishiyama T."/>
            <person name="Hasebe M."/>
            <person name="Maruyama T."/>
            <person name="Minagawa J."/>
            <person name="Obokata J."/>
            <person name="Shigenobu S."/>
        </authorList>
    </citation>
    <scope>NUCLEOTIDE SEQUENCE [LARGE SCALE GENOMIC DNA]</scope>
</reference>
<accession>A0AAV4HF46</accession>
<organism evidence="1 2">
    <name type="scientific">Elysia marginata</name>
    <dbReference type="NCBI Taxonomy" id="1093978"/>
    <lineage>
        <taxon>Eukaryota</taxon>
        <taxon>Metazoa</taxon>
        <taxon>Spiralia</taxon>
        <taxon>Lophotrochozoa</taxon>
        <taxon>Mollusca</taxon>
        <taxon>Gastropoda</taxon>
        <taxon>Heterobranchia</taxon>
        <taxon>Euthyneura</taxon>
        <taxon>Panpulmonata</taxon>
        <taxon>Sacoglossa</taxon>
        <taxon>Placobranchoidea</taxon>
        <taxon>Plakobranchidae</taxon>
        <taxon>Elysia</taxon>
    </lineage>
</organism>
<dbReference type="EMBL" id="BMAT01005576">
    <property type="protein sequence ID" value="GFR96349.1"/>
    <property type="molecule type" value="Genomic_DNA"/>
</dbReference>
<keyword evidence="2" id="KW-1185">Reference proteome</keyword>
<gene>
    <name evidence="1" type="ORF">ElyMa_002719200</name>
</gene>
<name>A0AAV4HF46_9GAST</name>
<protein>
    <submittedName>
        <fullName evidence="1">Uncharacterized protein</fullName>
    </submittedName>
</protein>
<dbReference type="Proteomes" id="UP000762676">
    <property type="component" value="Unassembled WGS sequence"/>
</dbReference>
<sequence>MEGYLTNCAPKNKLPRQIRVWSPALKCTSRTWGTKVDPTCSRCQEKETTEQVLNSCKECYTLALNIVLQELALVISTAKGQIKPDPAGFTIFTA</sequence>
<proteinExistence type="predicted"/>
<comment type="caution">
    <text evidence="1">The sequence shown here is derived from an EMBL/GenBank/DDBJ whole genome shotgun (WGS) entry which is preliminary data.</text>
</comment>